<dbReference type="InterPro" id="IPR034660">
    <property type="entry name" value="DinB/YfiT-like"/>
</dbReference>
<evidence type="ECO:0000259" key="2">
    <source>
        <dbReference type="Pfam" id="PF11716"/>
    </source>
</evidence>
<feature type="region of interest" description="Disordered" evidence="1">
    <location>
        <begin position="1"/>
        <end position="30"/>
    </location>
</feature>
<evidence type="ECO:0000313" key="3">
    <source>
        <dbReference type="EMBL" id="QWC11150.1"/>
    </source>
</evidence>
<name>A0A975R0P8_9MICC</name>
<feature type="compositionally biased region" description="Low complexity" evidence="1">
    <location>
        <begin position="7"/>
        <end position="22"/>
    </location>
</feature>
<dbReference type="GO" id="GO:0016853">
    <property type="term" value="F:isomerase activity"/>
    <property type="evidence" value="ECO:0007669"/>
    <property type="project" value="UniProtKB-KW"/>
</dbReference>
<accession>A0A975R0P8</accession>
<dbReference type="GO" id="GO:0046872">
    <property type="term" value="F:metal ion binding"/>
    <property type="evidence" value="ECO:0007669"/>
    <property type="project" value="InterPro"/>
</dbReference>
<evidence type="ECO:0000313" key="4">
    <source>
        <dbReference type="Proteomes" id="UP000676885"/>
    </source>
</evidence>
<keyword evidence="4" id="KW-1185">Reference proteome</keyword>
<feature type="domain" description="Mycothiol-dependent maleylpyruvate isomerase metal-binding" evidence="2">
    <location>
        <begin position="38"/>
        <end position="171"/>
    </location>
</feature>
<dbReference type="Pfam" id="PF11716">
    <property type="entry name" value="MDMPI_N"/>
    <property type="match status" value="1"/>
</dbReference>
<dbReference type="Proteomes" id="UP000676885">
    <property type="component" value="Chromosome"/>
</dbReference>
<dbReference type="AlphaFoldDB" id="A0A975R0P8"/>
<dbReference type="EMBL" id="CP076022">
    <property type="protein sequence ID" value="QWC11150.1"/>
    <property type="molecule type" value="Genomic_DNA"/>
</dbReference>
<sequence>MTGLPDVPGSAVPGSAPASSVPKPGPRPGPEQLVSLLDEAASAFREHLVPLTDADVRAPSGLPGWSRGHVLAHVAGVADGMARQLEYAAAGETIDLYDGGVDGRNRAIEEGSVRSADRQRADLDTALDRALAAFHRLGESDWDVPISYRDGIVRDGGLALWRELVIHLTDLNVGVEADAWTPLFCEHLFGFLAARVPSDLRLSVQPFGMAPRILASTSEDAATAATARSRTVSVNGMATDIAAWLAGRNPNLGSLRAEAAADGVELPALLPWPSALPAK</sequence>
<evidence type="ECO:0000256" key="1">
    <source>
        <dbReference type="SAM" id="MobiDB-lite"/>
    </source>
</evidence>
<gene>
    <name evidence="3" type="ORF">KKR91_06115</name>
</gene>
<proteinExistence type="predicted"/>
<organism evidence="3 4">
    <name type="scientific">Arthrobacter jiangjiafuii</name>
    <dbReference type="NCBI Taxonomy" id="2817475"/>
    <lineage>
        <taxon>Bacteria</taxon>
        <taxon>Bacillati</taxon>
        <taxon>Actinomycetota</taxon>
        <taxon>Actinomycetes</taxon>
        <taxon>Micrococcales</taxon>
        <taxon>Micrococcaceae</taxon>
        <taxon>Arthrobacter</taxon>
    </lineage>
</organism>
<dbReference type="Gene3D" id="1.20.120.450">
    <property type="entry name" value="dinb family like domain"/>
    <property type="match status" value="1"/>
</dbReference>
<dbReference type="NCBIfam" id="TIGR03083">
    <property type="entry name" value="maleylpyruvate isomerase family mycothiol-dependent enzyme"/>
    <property type="match status" value="1"/>
</dbReference>
<dbReference type="InterPro" id="IPR024344">
    <property type="entry name" value="MDMPI_metal-binding"/>
</dbReference>
<reference evidence="3 4" key="1">
    <citation type="submission" date="2021-05" db="EMBL/GenBank/DDBJ databases">
        <title>Novel species in genus Arthrobacter.</title>
        <authorList>
            <person name="Zhang G."/>
        </authorList>
    </citation>
    <scope>NUCLEOTIDE SEQUENCE [LARGE SCALE GENOMIC DNA]</scope>
    <source>
        <strain evidence="4">zg-ZUI227</strain>
    </source>
</reference>
<dbReference type="KEGG" id="ajg:KKR91_06115"/>
<protein>
    <submittedName>
        <fullName evidence="3">Maleylpyruvate isomerase family mycothiol-dependent enzyme</fullName>
    </submittedName>
</protein>
<dbReference type="RefSeq" id="WP_210230676.1">
    <property type="nucleotide sequence ID" value="NZ_CP076022.1"/>
</dbReference>
<dbReference type="InterPro" id="IPR017517">
    <property type="entry name" value="Maleyloyr_isom"/>
</dbReference>
<dbReference type="SUPFAM" id="SSF109854">
    <property type="entry name" value="DinB/YfiT-like putative metalloenzymes"/>
    <property type="match status" value="1"/>
</dbReference>
<keyword evidence="3" id="KW-0413">Isomerase</keyword>